<dbReference type="InterPro" id="IPR012349">
    <property type="entry name" value="Split_barrel_FMN-bd"/>
</dbReference>
<dbReference type="Gene3D" id="2.30.110.10">
    <property type="entry name" value="Electron Transport, Fmn-binding Protein, Chain A"/>
    <property type="match status" value="1"/>
</dbReference>
<evidence type="ECO:0000313" key="5">
    <source>
        <dbReference type="Proteomes" id="UP000228531"/>
    </source>
</evidence>
<organism evidence="4 5">
    <name type="scientific">Yoonia maricola</name>
    <dbReference type="NCBI Taxonomy" id="420999"/>
    <lineage>
        <taxon>Bacteria</taxon>
        <taxon>Pseudomonadati</taxon>
        <taxon>Pseudomonadota</taxon>
        <taxon>Alphaproteobacteria</taxon>
        <taxon>Rhodobacterales</taxon>
        <taxon>Paracoccaceae</taxon>
        <taxon>Yoonia</taxon>
    </lineage>
</organism>
<comment type="caution">
    <text evidence="4">The sequence shown here is derived from an EMBL/GenBank/DDBJ whole genome shotgun (WGS) entry which is preliminary data.</text>
</comment>
<protein>
    <submittedName>
        <fullName evidence="4">Flavin reductase (DIM6/NTAB) family NADH-FMN oxidoreductase RutF</fullName>
    </submittedName>
</protein>
<dbReference type="GO" id="GO:0042602">
    <property type="term" value="F:riboflavin reductase (NADPH) activity"/>
    <property type="evidence" value="ECO:0007669"/>
    <property type="project" value="TreeGrafter"/>
</dbReference>
<dbReference type="Proteomes" id="UP000228531">
    <property type="component" value="Unassembled WGS sequence"/>
</dbReference>
<reference evidence="4 5" key="1">
    <citation type="submission" date="2017-11" db="EMBL/GenBank/DDBJ databases">
        <title>Genomic Encyclopedia of Archaeal and Bacterial Type Strains, Phase II (KMG-II): From Individual Species to Whole Genera.</title>
        <authorList>
            <person name="Goeker M."/>
        </authorList>
    </citation>
    <scope>NUCLEOTIDE SEQUENCE [LARGE SCALE GENOMIC DNA]</scope>
    <source>
        <strain evidence="4 5">DSM 29128</strain>
    </source>
</reference>
<evidence type="ECO:0000256" key="2">
    <source>
        <dbReference type="ARBA" id="ARBA00023002"/>
    </source>
</evidence>
<comment type="similarity">
    <text evidence="1">Belongs to the non-flavoprotein flavin reductase family.</text>
</comment>
<proteinExistence type="inferred from homology"/>
<keyword evidence="2" id="KW-0560">Oxidoreductase</keyword>
<evidence type="ECO:0000313" key="4">
    <source>
        <dbReference type="EMBL" id="PJI91417.1"/>
    </source>
</evidence>
<dbReference type="PANTHER" id="PTHR30466:SF11">
    <property type="entry name" value="FLAVIN-DEPENDENT MONOOXYGENASE, REDUCTASE SUBUNIT HSAB"/>
    <property type="match status" value="1"/>
</dbReference>
<dbReference type="EMBL" id="PGTY01000001">
    <property type="protein sequence ID" value="PJI91417.1"/>
    <property type="molecule type" value="Genomic_DNA"/>
</dbReference>
<dbReference type="RefSeq" id="WP_211095317.1">
    <property type="nucleotide sequence ID" value="NZ_PGTY01000001.1"/>
</dbReference>
<evidence type="ECO:0000256" key="1">
    <source>
        <dbReference type="ARBA" id="ARBA00008898"/>
    </source>
</evidence>
<dbReference type="SUPFAM" id="SSF50475">
    <property type="entry name" value="FMN-binding split barrel"/>
    <property type="match status" value="1"/>
</dbReference>
<dbReference type="InterPro" id="IPR050268">
    <property type="entry name" value="NADH-dep_flavin_reductase"/>
</dbReference>
<sequence length="167" mass="17518">MDAGTIATFDPGTDSDSFRGALGSFVTGVTVITTDSPEGPVAIVANSFASVSLDPPLVLWSPAKSSKRFEHFAGSRRFAIHVLGADQRDICAAIIKSKTAISDVPTHLSHCGMPIIEGALATFECNLEATHDAGDHVIIVGRVTKAHHQGGDPLVFQGGRYGEFNAT</sequence>
<name>A0A2M8WKG6_9RHOB</name>
<dbReference type="SMART" id="SM00903">
    <property type="entry name" value="Flavin_Reduct"/>
    <property type="match status" value="1"/>
</dbReference>
<dbReference type="InterPro" id="IPR002563">
    <property type="entry name" value="Flavin_Rdtase-like_dom"/>
</dbReference>
<dbReference type="AlphaFoldDB" id="A0A2M8WKG6"/>
<gene>
    <name evidence="4" type="ORF">BC777_0245</name>
</gene>
<dbReference type="PANTHER" id="PTHR30466">
    <property type="entry name" value="FLAVIN REDUCTASE"/>
    <property type="match status" value="1"/>
</dbReference>
<keyword evidence="5" id="KW-1185">Reference proteome</keyword>
<dbReference type="GO" id="GO:0010181">
    <property type="term" value="F:FMN binding"/>
    <property type="evidence" value="ECO:0007669"/>
    <property type="project" value="InterPro"/>
</dbReference>
<evidence type="ECO:0000259" key="3">
    <source>
        <dbReference type="SMART" id="SM00903"/>
    </source>
</evidence>
<dbReference type="Pfam" id="PF01613">
    <property type="entry name" value="Flavin_Reduct"/>
    <property type="match status" value="1"/>
</dbReference>
<feature type="domain" description="Flavin reductase like" evidence="3">
    <location>
        <begin position="22"/>
        <end position="163"/>
    </location>
</feature>
<accession>A0A2M8WKG6</accession>